<keyword evidence="3" id="KW-1185">Reference proteome</keyword>
<protein>
    <submittedName>
        <fullName evidence="2">Thioester reductase-like protein</fullName>
    </submittedName>
</protein>
<gene>
    <name evidence="2" type="ORF">C7459_103236</name>
</gene>
<proteinExistence type="predicted"/>
<dbReference type="SUPFAM" id="SSF51735">
    <property type="entry name" value="NAD(P)-binding Rossmann-fold domains"/>
    <property type="match status" value="1"/>
</dbReference>
<dbReference type="GO" id="GO:0080019">
    <property type="term" value="F:alcohol-forming very long-chain fatty acyl-CoA reductase activity"/>
    <property type="evidence" value="ECO:0007669"/>
    <property type="project" value="InterPro"/>
</dbReference>
<name>A0A316DCM2_9BACL</name>
<dbReference type="InterPro" id="IPR026055">
    <property type="entry name" value="FAR"/>
</dbReference>
<evidence type="ECO:0000313" key="3">
    <source>
        <dbReference type="Proteomes" id="UP000245634"/>
    </source>
</evidence>
<organism evidence="2 3">
    <name type="scientific">Tumebacillus permanentifrigoris</name>
    <dbReference type="NCBI Taxonomy" id="378543"/>
    <lineage>
        <taxon>Bacteria</taxon>
        <taxon>Bacillati</taxon>
        <taxon>Bacillota</taxon>
        <taxon>Bacilli</taxon>
        <taxon>Bacillales</taxon>
        <taxon>Alicyclobacillaceae</taxon>
        <taxon>Tumebacillus</taxon>
    </lineage>
</organism>
<dbReference type="RefSeq" id="WP_109686984.1">
    <property type="nucleotide sequence ID" value="NZ_QGGL01000003.1"/>
</dbReference>
<dbReference type="CDD" id="cd05263">
    <property type="entry name" value="MupV_like_SDR_e"/>
    <property type="match status" value="1"/>
</dbReference>
<dbReference type="PANTHER" id="PTHR11011">
    <property type="entry name" value="MALE STERILITY PROTEIN 2-RELATED"/>
    <property type="match status" value="1"/>
</dbReference>
<dbReference type="EMBL" id="QGGL01000003">
    <property type="protein sequence ID" value="PWK15695.1"/>
    <property type="molecule type" value="Genomic_DNA"/>
</dbReference>
<dbReference type="AlphaFoldDB" id="A0A316DCM2"/>
<dbReference type="InterPro" id="IPR013120">
    <property type="entry name" value="FAR_NAD-bd"/>
</dbReference>
<dbReference type="Pfam" id="PF07993">
    <property type="entry name" value="NAD_binding_4"/>
    <property type="match status" value="1"/>
</dbReference>
<dbReference type="InterPro" id="IPR036291">
    <property type="entry name" value="NAD(P)-bd_dom_sf"/>
</dbReference>
<sequence length="358" mass="40105">MRPVYFMTGFPGFIATRLIRRLLVGEPDARFELLVHPSQRARAERERAALGSAEQFALVEGDITQPDLGLPTSKFAELQDEVTHVFHLAAVYDLAVPQQLAHEVNVTGTRMVNAFVNSLTNLQRYVYFSTAYVSGDRAGRVLETELVKGQNFKNQYESTKYEAEVLVQELMQDVPITIIRPGVVMGDSQTGETAKFDGPYFIMRFLEKFASLPIPYIGSGVALVNLVPIDYIVEATCYLAHAAAGAGKVYHLTDPQPYNAKQVYELICRELLGKPPVWTLPAGVVYAALSVTAFRKWVQVERETLAYFVEQSVYDTAQAQRDLGAAGIHCPDLRSYMAQEVAFYKQHRTDREKLIAVR</sequence>
<comment type="caution">
    <text evidence="2">The sequence shown here is derived from an EMBL/GenBank/DDBJ whole genome shotgun (WGS) entry which is preliminary data.</text>
</comment>
<dbReference type="GO" id="GO:0035336">
    <property type="term" value="P:long-chain fatty-acyl-CoA metabolic process"/>
    <property type="evidence" value="ECO:0007669"/>
    <property type="project" value="TreeGrafter"/>
</dbReference>
<reference evidence="2 3" key="1">
    <citation type="submission" date="2018-05" db="EMBL/GenBank/DDBJ databases">
        <title>Genomic Encyclopedia of Type Strains, Phase IV (KMG-IV): sequencing the most valuable type-strain genomes for metagenomic binning, comparative biology and taxonomic classification.</title>
        <authorList>
            <person name="Goeker M."/>
        </authorList>
    </citation>
    <scope>NUCLEOTIDE SEQUENCE [LARGE SCALE GENOMIC DNA]</scope>
    <source>
        <strain evidence="2 3">DSM 18773</strain>
    </source>
</reference>
<dbReference type="Gene3D" id="3.40.50.720">
    <property type="entry name" value="NAD(P)-binding Rossmann-like Domain"/>
    <property type="match status" value="1"/>
</dbReference>
<dbReference type="Proteomes" id="UP000245634">
    <property type="component" value="Unassembled WGS sequence"/>
</dbReference>
<feature type="domain" description="Thioester reductase (TE)" evidence="1">
    <location>
        <begin position="8"/>
        <end position="235"/>
    </location>
</feature>
<dbReference type="OrthoDB" id="9779902at2"/>
<evidence type="ECO:0000259" key="1">
    <source>
        <dbReference type="Pfam" id="PF07993"/>
    </source>
</evidence>
<dbReference type="PANTHER" id="PTHR11011:SF45">
    <property type="entry name" value="FATTY ACYL-COA REDUCTASE CG8306-RELATED"/>
    <property type="match status" value="1"/>
</dbReference>
<accession>A0A316DCM2</accession>
<evidence type="ECO:0000313" key="2">
    <source>
        <dbReference type="EMBL" id="PWK15695.1"/>
    </source>
</evidence>